<accession>A0A2N3HZU9</accession>
<sequence>MTSCNHYESKVPISSPSNSIIEESLLGEWILSPESKSEEASGYLEVIPFNDNEYLVQLKEYADSTKHIESIINIRMFASEVSKNTYFNLQFIGTDIDKGFMIYRFKPVSGNRYKVFFLSKNEFNKTFPNSKSFREFVEKNPKEFDKYFEMEGILERKIK</sequence>
<evidence type="ECO:0000313" key="2">
    <source>
        <dbReference type="Proteomes" id="UP000233535"/>
    </source>
</evidence>
<dbReference type="Proteomes" id="UP000233535">
    <property type="component" value="Unassembled WGS sequence"/>
</dbReference>
<gene>
    <name evidence="1" type="ORF">BZG02_09530</name>
</gene>
<comment type="caution">
    <text evidence="1">The sequence shown here is derived from an EMBL/GenBank/DDBJ whole genome shotgun (WGS) entry which is preliminary data.</text>
</comment>
<name>A0A2N3HZU9_9BACT</name>
<evidence type="ECO:0000313" key="1">
    <source>
        <dbReference type="EMBL" id="PKQ63598.1"/>
    </source>
</evidence>
<evidence type="ECO:0008006" key="3">
    <source>
        <dbReference type="Google" id="ProtNLM"/>
    </source>
</evidence>
<keyword evidence="2" id="KW-1185">Reference proteome</keyword>
<reference evidence="1 2" key="1">
    <citation type="journal article" date="2017" name="Front. Microbiol.">
        <title>Labilibaculum manganireducens gen. nov., sp. nov. and Labilibaculum filiforme sp. nov., Novel Bacteroidetes Isolated from Subsurface Sediments of the Baltic Sea.</title>
        <authorList>
            <person name="Vandieken V."/>
            <person name="Marshall I.P."/>
            <person name="Niemann H."/>
            <person name="Engelen B."/>
            <person name="Cypionka H."/>
        </authorList>
    </citation>
    <scope>NUCLEOTIDE SEQUENCE [LARGE SCALE GENOMIC DNA]</scope>
    <source>
        <strain evidence="1 2">59.16B</strain>
    </source>
</reference>
<organism evidence="1 2">
    <name type="scientific">Labilibaculum filiforme</name>
    <dbReference type="NCBI Taxonomy" id="1940526"/>
    <lineage>
        <taxon>Bacteria</taxon>
        <taxon>Pseudomonadati</taxon>
        <taxon>Bacteroidota</taxon>
        <taxon>Bacteroidia</taxon>
        <taxon>Marinilabiliales</taxon>
        <taxon>Marinifilaceae</taxon>
        <taxon>Labilibaculum</taxon>
    </lineage>
</organism>
<dbReference type="EMBL" id="MVDD01000005">
    <property type="protein sequence ID" value="PKQ63598.1"/>
    <property type="molecule type" value="Genomic_DNA"/>
</dbReference>
<dbReference type="AlphaFoldDB" id="A0A2N3HZU9"/>
<proteinExistence type="predicted"/>
<protein>
    <recommendedName>
        <fullName evidence="3">Lipocalin-like domain-containing protein</fullName>
    </recommendedName>
</protein>